<dbReference type="EMBL" id="AWXU01000013">
    <property type="protein sequence ID" value="KFN50924.1"/>
    <property type="molecule type" value="Genomic_DNA"/>
</dbReference>
<comment type="caution">
    <text evidence="2">The sequence shown here is derived from an EMBL/GenBank/DDBJ whole genome shotgun (WGS) entry which is preliminary data.</text>
</comment>
<dbReference type="eggNOG" id="ENOG5031IV5">
    <property type="taxonomic scope" value="Bacteria"/>
</dbReference>
<evidence type="ECO:0000313" key="3">
    <source>
        <dbReference type="Proteomes" id="UP000029391"/>
    </source>
</evidence>
<evidence type="ECO:0000256" key="1">
    <source>
        <dbReference type="SAM" id="SignalP"/>
    </source>
</evidence>
<dbReference type="RefSeq" id="WP_043797153.1">
    <property type="nucleotide sequence ID" value="NZ_AUFF01000003.1"/>
</dbReference>
<keyword evidence="1" id="KW-0732">Signal</keyword>
<reference evidence="2 3" key="1">
    <citation type="submission" date="2013-09" db="EMBL/GenBank/DDBJ databases">
        <title>Genome sequencing of Arenimonas composti.</title>
        <authorList>
            <person name="Chen F."/>
            <person name="Wang G."/>
        </authorList>
    </citation>
    <scope>NUCLEOTIDE SEQUENCE [LARGE SCALE GENOMIC DNA]</scope>
    <source>
        <strain evidence="2 3">TR7-09</strain>
    </source>
</reference>
<gene>
    <name evidence="2" type="ORF">P873_04795</name>
</gene>
<accession>A0A091BJH1</accession>
<proteinExistence type="predicted"/>
<organism evidence="2 3">
    <name type="scientific">Arenimonas composti TR7-09 = DSM 18010</name>
    <dbReference type="NCBI Taxonomy" id="1121013"/>
    <lineage>
        <taxon>Bacteria</taxon>
        <taxon>Pseudomonadati</taxon>
        <taxon>Pseudomonadota</taxon>
        <taxon>Gammaproteobacteria</taxon>
        <taxon>Lysobacterales</taxon>
        <taxon>Lysobacteraceae</taxon>
        <taxon>Arenimonas</taxon>
    </lineage>
</organism>
<sequence>MSRTTYRSARLAAAFATALAVAACAPESPQAPAAGADAQDTAREAIAATAADDAAPPVSDAEAALVAEAQAAVLAAATPRIDGAPVADGRNSFQFWFSARSDEGEDARVVQWAEDPCGMTPIAVVERMPLDDPFLLPDFVVEFDAEGRELRRWGKPYSAEIRTIAGDALVFRANHDGAGLRDFRTDPAGNIAVAPSEVPSTFGDATARDCPALPAFEGSDYVQCYEVRDADGGTRLLAWEGACS</sequence>
<dbReference type="Proteomes" id="UP000029391">
    <property type="component" value="Unassembled WGS sequence"/>
</dbReference>
<dbReference type="OrthoDB" id="6027750at2"/>
<name>A0A091BJH1_9GAMM</name>
<feature type="chain" id="PRO_5001869792" description="Lipoprotein" evidence="1">
    <location>
        <begin position="23"/>
        <end position="244"/>
    </location>
</feature>
<feature type="signal peptide" evidence="1">
    <location>
        <begin position="1"/>
        <end position="22"/>
    </location>
</feature>
<dbReference type="STRING" id="1121013.GCA_000426365_01542"/>
<protein>
    <recommendedName>
        <fullName evidence="4">Lipoprotein</fullName>
    </recommendedName>
</protein>
<dbReference type="AlphaFoldDB" id="A0A091BJH1"/>
<evidence type="ECO:0008006" key="4">
    <source>
        <dbReference type="Google" id="ProtNLM"/>
    </source>
</evidence>
<dbReference type="PROSITE" id="PS51257">
    <property type="entry name" value="PROKAR_LIPOPROTEIN"/>
    <property type="match status" value="1"/>
</dbReference>
<evidence type="ECO:0000313" key="2">
    <source>
        <dbReference type="EMBL" id="KFN50924.1"/>
    </source>
</evidence>
<keyword evidence="3" id="KW-1185">Reference proteome</keyword>